<evidence type="ECO:0000256" key="1">
    <source>
        <dbReference type="ARBA" id="ARBA00005707"/>
    </source>
</evidence>
<sequence>MKKVKRPIPKKAPVPVATAPNDKESDPEDAQAQFQLELYWCIQQLQNSLNNGKLNEKQIEDVHKNSRILKSSTAPLVKKRQLMKSLFGDYRAKMKDEEKKMGLGSKSIKFTQPAANPNCSSFVKKAAFQTSGNVSNLTLIQKTYKALKSKIQSPRSRRSVHLFLQKVHSSSILKLKKLMIA</sequence>
<keyword evidence="4" id="KW-1185">Reference proteome</keyword>
<feature type="compositionally biased region" description="Low complexity" evidence="2">
    <location>
        <begin position="11"/>
        <end position="20"/>
    </location>
</feature>
<dbReference type="AlphaFoldDB" id="T1GFC1"/>
<dbReference type="EnsemblMetazoa" id="MESCA002058-RA">
    <property type="protein sequence ID" value="MESCA002058-PA"/>
    <property type="gene ID" value="MESCA002058"/>
</dbReference>
<dbReference type="PANTHER" id="PTHR13602">
    <property type="entry name" value="UPF0488 PROTEIN C8ORF33"/>
    <property type="match status" value="1"/>
</dbReference>
<evidence type="ECO:0000256" key="2">
    <source>
        <dbReference type="SAM" id="MobiDB-lite"/>
    </source>
</evidence>
<protein>
    <submittedName>
        <fullName evidence="3">Uncharacterized protein</fullName>
    </submittedName>
</protein>
<name>T1GFC1_MEGSC</name>
<accession>T1GFC1</accession>
<dbReference type="Proteomes" id="UP000015102">
    <property type="component" value="Unassembled WGS sequence"/>
</dbReference>
<evidence type="ECO:0000313" key="3">
    <source>
        <dbReference type="EnsemblMetazoa" id="MESCA002058-PA"/>
    </source>
</evidence>
<dbReference type="PANTHER" id="PTHR13602:SF2">
    <property type="entry name" value="UPF0488 PROTEIN C8ORF33"/>
    <property type="match status" value="1"/>
</dbReference>
<dbReference type="HOGENOM" id="CLU_1490652_0_0_1"/>
<evidence type="ECO:0000313" key="4">
    <source>
        <dbReference type="Proteomes" id="UP000015102"/>
    </source>
</evidence>
<comment type="similarity">
    <text evidence="1">Belongs to the UPF0488 family.</text>
</comment>
<organism evidence="3 4">
    <name type="scientific">Megaselia scalaris</name>
    <name type="common">Humpbacked fly</name>
    <name type="synonym">Phora scalaris</name>
    <dbReference type="NCBI Taxonomy" id="36166"/>
    <lineage>
        <taxon>Eukaryota</taxon>
        <taxon>Metazoa</taxon>
        <taxon>Ecdysozoa</taxon>
        <taxon>Arthropoda</taxon>
        <taxon>Hexapoda</taxon>
        <taxon>Insecta</taxon>
        <taxon>Pterygota</taxon>
        <taxon>Neoptera</taxon>
        <taxon>Endopterygota</taxon>
        <taxon>Diptera</taxon>
        <taxon>Brachycera</taxon>
        <taxon>Muscomorpha</taxon>
        <taxon>Platypezoidea</taxon>
        <taxon>Phoridae</taxon>
        <taxon>Megaseliini</taxon>
        <taxon>Megaselia</taxon>
    </lineage>
</organism>
<reference evidence="4" key="1">
    <citation type="submission" date="2013-02" db="EMBL/GenBank/DDBJ databases">
        <authorList>
            <person name="Hughes D."/>
        </authorList>
    </citation>
    <scope>NUCLEOTIDE SEQUENCE</scope>
    <source>
        <strain>Durham</strain>
        <strain evidence="4">NC isolate 2 -- Noor lab</strain>
    </source>
</reference>
<dbReference type="InterPro" id="IPR029274">
    <property type="entry name" value="DUF4615"/>
</dbReference>
<dbReference type="EMBL" id="CAQQ02392321">
    <property type="status" value="NOT_ANNOTATED_CDS"/>
    <property type="molecule type" value="Genomic_DNA"/>
</dbReference>
<proteinExistence type="inferred from homology"/>
<dbReference type="STRING" id="36166.T1GFC1"/>
<feature type="region of interest" description="Disordered" evidence="2">
    <location>
        <begin position="1"/>
        <end position="30"/>
    </location>
</feature>
<dbReference type="Pfam" id="PF15393">
    <property type="entry name" value="DUF4615"/>
    <property type="match status" value="1"/>
</dbReference>
<reference evidence="3" key="2">
    <citation type="submission" date="2015-06" db="UniProtKB">
        <authorList>
            <consortium name="EnsemblMetazoa"/>
        </authorList>
    </citation>
    <scope>IDENTIFICATION</scope>
</reference>